<accession>A0A0H4TGY9</accession>
<proteinExistence type="predicted"/>
<organism evidence="1 2">
    <name type="scientific">Yersinia phage vB_YenP_ISAO8</name>
    <dbReference type="NCBI Taxonomy" id="1675027"/>
    <lineage>
        <taxon>Viruses</taxon>
        <taxon>Duplodnaviria</taxon>
        <taxon>Heunggongvirae</taxon>
        <taxon>Uroviricota</taxon>
        <taxon>Caudoviricetes</taxon>
        <taxon>Autographivirales</taxon>
        <taxon>Autonotataviridae</taxon>
        <taxon>Melnykvirinae</taxon>
        <taxon>Aghbyvirus</taxon>
        <taxon>Aghbyvirus ISAO8</taxon>
    </lineage>
</organism>
<dbReference type="RefSeq" id="YP_009203167.1">
    <property type="nucleotide sequence ID" value="NC_028850.1"/>
</dbReference>
<evidence type="ECO:0000313" key="2">
    <source>
        <dbReference type="Proteomes" id="UP000203872"/>
    </source>
</evidence>
<keyword evidence="2" id="KW-1185">Reference proteome</keyword>
<sequence>MINLITKLLAFAYRREAAKFDRVSAKLIRVGKEQAEEATKLARRAEKALAESKDCFREETHARDRAEYLRRRGQSVVEFFGGE</sequence>
<reference evidence="1 2" key="1">
    <citation type="submission" date="2015-06" db="EMBL/GenBank/DDBJ databases">
        <title>Complete genome sequence of bacteriophage vB_YenP_ISAO8 which infects Yersinia enterocolitica O:8.</title>
        <authorList>
            <person name="Leon-Velarde C.G."/>
            <person name="Kropinski A.M."/>
            <person name="Chen S."/>
        </authorList>
    </citation>
    <scope>NUCLEOTIDE SEQUENCE [LARGE SCALE GENOMIC DNA]</scope>
</reference>
<dbReference type="Proteomes" id="UP000203872">
    <property type="component" value="Segment"/>
</dbReference>
<protein>
    <submittedName>
        <fullName evidence="1">Uncharacterized protein</fullName>
    </submittedName>
</protein>
<dbReference type="EMBL" id="KT184661">
    <property type="protein sequence ID" value="AKQ07670.1"/>
    <property type="molecule type" value="Genomic_DNA"/>
</dbReference>
<name>A0A0H4TGY9_9CAUD</name>
<dbReference type="GeneID" id="26630228"/>
<dbReference type="KEGG" id="vg:26630228"/>
<evidence type="ECO:0000313" key="1">
    <source>
        <dbReference type="EMBL" id="AKQ07670.1"/>
    </source>
</evidence>